<evidence type="ECO:0000256" key="1">
    <source>
        <dbReference type="ARBA" id="ARBA00022490"/>
    </source>
</evidence>
<proteinExistence type="inferred from homology"/>
<name>A0A1Y0D4K8_9GAMM</name>
<comment type="similarity">
    <text evidence="6">Belongs to the methyltransferase superfamily. tRNA (adenine-N(6)-)-methyltransferase family.</text>
</comment>
<dbReference type="InterPro" id="IPR022882">
    <property type="entry name" value="tRNA_adenine-N6_MeTrfase"/>
</dbReference>
<dbReference type="GO" id="GO:0032259">
    <property type="term" value="P:methylation"/>
    <property type="evidence" value="ECO:0007669"/>
    <property type="project" value="UniProtKB-KW"/>
</dbReference>
<dbReference type="AlphaFoldDB" id="A0A1Y0D4K8"/>
<dbReference type="EMBL" id="CP021377">
    <property type="protein sequence ID" value="ART82045.1"/>
    <property type="molecule type" value="Genomic_DNA"/>
</dbReference>
<evidence type="ECO:0000313" key="9">
    <source>
        <dbReference type="Proteomes" id="UP000243937"/>
    </source>
</evidence>
<reference evidence="8 9" key="1">
    <citation type="journal article" date="2014" name="Int. J. Syst. Evol. Microbiol.">
        <title>Oceanisphaera profunda sp. nov., a marine bacterium isolated from deep-sea sediment, and emended description of the genus Oceanisphaera.</title>
        <authorList>
            <person name="Xu Z."/>
            <person name="Zhang X.Y."/>
            <person name="Su H.N."/>
            <person name="Yu Z.C."/>
            <person name="Liu C."/>
            <person name="Li H."/>
            <person name="Chen X.L."/>
            <person name="Song X.Y."/>
            <person name="Xie B.B."/>
            <person name="Qin Q.L."/>
            <person name="Zhou B.C."/>
            <person name="Shi M."/>
            <person name="Huang Y."/>
            <person name="Zhang Y.Z."/>
        </authorList>
    </citation>
    <scope>NUCLEOTIDE SEQUENCE [LARGE SCALE GENOMIC DNA]</scope>
    <source>
        <strain evidence="8 9">SM1222</strain>
    </source>
</reference>
<dbReference type="KEGG" id="opf:CBP31_04920"/>
<keyword evidence="2 6" id="KW-0489">Methyltransferase</keyword>
<sequence length="252" mass="26817">MSSRGFTFKQFHINHDRCGMKVGTDGILLGAWAHLGSARRILDLGTGSGLVALMLAQRALAQRTADEAKGQSAVEKTAEIEIIGLELDDAAASQAADNVAASPWPTKIIIEQGAVQDYQAPSFDLIVSNPPYFVAGQSFVSQARANARHTGSLSLADLFAHARRLSAPHGQLALVLPHQALAVALTEAELQGWHLAQQVAVCTKVGKPALRFLLLFSSVKCGFTAGELVINAAEGGLDPAYVDLVRSFYLKM</sequence>
<feature type="domain" description="Ribosomal RNA large subunit methyltransferase K/L-like methyltransferase" evidence="7">
    <location>
        <begin position="52"/>
        <end position="132"/>
    </location>
</feature>
<evidence type="ECO:0000256" key="2">
    <source>
        <dbReference type="ARBA" id="ARBA00022603"/>
    </source>
</evidence>
<dbReference type="HAMAP" id="MF_01872">
    <property type="entry name" value="tRNA_methyltr_YfiC"/>
    <property type="match status" value="1"/>
</dbReference>
<dbReference type="Gene3D" id="3.40.50.150">
    <property type="entry name" value="Vaccinia Virus protein VP39"/>
    <property type="match status" value="1"/>
</dbReference>
<dbReference type="GO" id="GO:0016430">
    <property type="term" value="F:tRNA (adenine-N6)-methyltransferase activity"/>
    <property type="evidence" value="ECO:0007669"/>
    <property type="project" value="UniProtKB-UniRule"/>
</dbReference>
<keyword evidence="9" id="KW-1185">Reference proteome</keyword>
<dbReference type="GO" id="GO:0005737">
    <property type="term" value="C:cytoplasm"/>
    <property type="evidence" value="ECO:0007669"/>
    <property type="project" value="UniProtKB-SubCell"/>
</dbReference>
<evidence type="ECO:0000256" key="6">
    <source>
        <dbReference type="HAMAP-Rule" id="MF_01872"/>
    </source>
</evidence>
<organism evidence="8 9">
    <name type="scientific">Oceanisphaera profunda</name>
    <dbReference type="NCBI Taxonomy" id="1416627"/>
    <lineage>
        <taxon>Bacteria</taxon>
        <taxon>Pseudomonadati</taxon>
        <taxon>Pseudomonadota</taxon>
        <taxon>Gammaproteobacteria</taxon>
        <taxon>Aeromonadales</taxon>
        <taxon>Aeromonadaceae</taxon>
        <taxon>Oceanisphaera</taxon>
    </lineage>
</organism>
<dbReference type="RefSeq" id="WP_087035133.1">
    <property type="nucleotide sequence ID" value="NZ_CP021377.1"/>
</dbReference>
<dbReference type="PROSITE" id="PS00092">
    <property type="entry name" value="N6_MTASE"/>
    <property type="match status" value="1"/>
</dbReference>
<dbReference type="InterPro" id="IPR002052">
    <property type="entry name" value="DNA_methylase_N6_adenine_CS"/>
</dbReference>
<dbReference type="EC" id="2.1.1.223" evidence="6"/>
<dbReference type="PANTHER" id="PTHR47739:SF1">
    <property type="entry name" value="TRNA1(VAL) (ADENINE(37)-N6)-METHYLTRANSFERASE"/>
    <property type="match status" value="1"/>
</dbReference>
<dbReference type="CDD" id="cd02440">
    <property type="entry name" value="AdoMet_MTases"/>
    <property type="match status" value="1"/>
</dbReference>
<dbReference type="InterPro" id="IPR000241">
    <property type="entry name" value="RlmKL-like_Mtase"/>
</dbReference>
<comment type="function">
    <text evidence="6">Specifically methylates the adenine in position 37 of tRNA(1)(Val) (anticodon cmo5UAC).</text>
</comment>
<dbReference type="Pfam" id="PF01170">
    <property type="entry name" value="UPF0020"/>
    <property type="match status" value="1"/>
</dbReference>
<protein>
    <recommendedName>
        <fullName evidence="6">tRNA1(Val) (adenine(37)-N6)-methyltransferase</fullName>
        <ecNumber evidence="6">2.1.1.223</ecNumber>
    </recommendedName>
    <alternativeName>
        <fullName evidence="6">tRNA m6A37 methyltransferase</fullName>
    </alternativeName>
</protein>
<dbReference type="InterPro" id="IPR029063">
    <property type="entry name" value="SAM-dependent_MTases_sf"/>
</dbReference>
<dbReference type="InterPro" id="IPR050210">
    <property type="entry name" value="tRNA_Adenine-N(6)_MTase"/>
</dbReference>
<evidence type="ECO:0000256" key="4">
    <source>
        <dbReference type="ARBA" id="ARBA00022691"/>
    </source>
</evidence>
<dbReference type="OrthoDB" id="5383291at2"/>
<dbReference type="Proteomes" id="UP000243937">
    <property type="component" value="Chromosome"/>
</dbReference>
<evidence type="ECO:0000259" key="7">
    <source>
        <dbReference type="Pfam" id="PF01170"/>
    </source>
</evidence>
<comment type="subcellular location">
    <subcellularLocation>
        <location evidence="6">Cytoplasm</location>
    </subcellularLocation>
</comment>
<evidence type="ECO:0000313" key="8">
    <source>
        <dbReference type="EMBL" id="ART82045.1"/>
    </source>
</evidence>
<comment type="catalytic activity">
    <reaction evidence="6">
        <text>adenosine(37) in tRNA1(Val) + S-adenosyl-L-methionine = N(6)-methyladenosine(37) in tRNA1(Val) + S-adenosyl-L-homocysteine + H(+)</text>
        <dbReference type="Rhea" id="RHEA:43160"/>
        <dbReference type="Rhea" id="RHEA-COMP:10369"/>
        <dbReference type="Rhea" id="RHEA-COMP:10370"/>
        <dbReference type="ChEBI" id="CHEBI:15378"/>
        <dbReference type="ChEBI" id="CHEBI:57856"/>
        <dbReference type="ChEBI" id="CHEBI:59789"/>
        <dbReference type="ChEBI" id="CHEBI:74411"/>
        <dbReference type="ChEBI" id="CHEBI:74449"/>
        <dbReference type="EC" id="2.1.1.223"/>
    </reaction>
</comment>
<keyword evidence="1 6" id="KW-0963">Cytoplasm</keyword>
<evidence type="ECO:0000256" key="5">
    <source>
        <dbReference type="ARBA" id="ARBA00022694"/>
    </source>
</evidence>
<keyword evidence="4 6" id="KW-0949">S-adenosyl-L-methionine</keyword>
<keyword evidence="5 6" id="KW-0819">tRNA processing</keyword>
<accession>A0A1Y0D4K8</accession>
<gene>
    <name evidence="8" type="ORF">CBP31_04920</name>
</gene>
<dbReference type="GO" id="GO:0003676">
    <property type="term" value="F:nucleic acid binding"/>
    <property type="evidence" value="ECO:0007669"/>
    <property type="project" value="InterPro"/>
</dbReference>
<dbReference type="GO" id="GO:0008033">
    <property type="term" value="P:tRNA processing"/>
    <property type="evidence" value="ECO:0007669"/>
    <property type="project" value="UniProtKB-UniRule"/>
</dbReference>
<dbReference type="PANTHER" id="PTHR47739">
    <property type="entry name" value="TRNA1(VAL) (ADENINE(37)-N6)-METHYLTRANSFERASE"/>
    <property type="match status" value="1"/>
</dbReference>
<evidence type="ECO:0000256" key="3">
    <source>
        <dbReference type="ARBA" id="ARBA00022679"/>
    </source>
</evidence>
<keyword evidence="3 6" id="KW-0808">Transferase</keyword>
<dbReference type="SUPFAM" id="SSF53335">
    <property type="entry name" value="S-adenosyl-L-methionine-dependent methyltransferases"/>
    <property type="match status" value="1"/>
</dbReference>